<dbReference type="Proteomes" id="UP000199310">
    <property type="component" value="Unassembled WGS sequence"/>
</dbReference>
<accession>A0A1I0Q539</accession>
<dbReference type="EMBL" id="FOJG01000001">
    <property type="protein sequence ID" value="SEW21899.1"/>
    <property type="molecule type" value="Genomic_DNA"/>
</dbReference>
<name>A0A1I0Q539_9BACT</name>
<evidence type="ECO:0000313" key="3">
    <source>
        <dbReference type="Proteomes" id="UP000199310"/>
    </source>
</evidence>
<dbReference type="AlphaFoldDB" id="A0A1I0Q539"/>
<reference evidence="3" key="1">
    <citation type="submission" date="2016-10" db="EMBL/GenBank/DDBJ databases">
        <authorList>
            <person name="Varghese N."/>
            <person name="Submissions S."/>
        </authorList>
    </citation>
    <scope>NUCLEOTIDE SEQUENCE [LARGE SCALE GENOMIC DNA]</scope>
    <source>
        <strain evidence="3">DSM 3695</strain>
    </source>
</reference>
<dbReference type="Pfam" id="PF12867">
    <property type="entry name" value="DinB_2"/>
    <property type="match status" value="1"/>
</dbReference>
<feature type="domain" description="DinB-like" evidence="1">
    <location>
        <begin position="59"/>
        <end position="185"/>
    </location>
</feature>
<dbReference type="Gene3D" id="1.20.120.450">
    <property type="entry name" value="dinb family like domain"/>
    <property type="match status" value="1"/>
</dbReference>
<sequence length="188" mass="21895">MKRASPVDRSVNTGILAVKKGIGGILCPARPGTKKYSLLLSMPIHDSIIRLNYLCNTIPALLTAIPAEEFSFKPAPGKWSKKEMLGHLVDSATNNHQRFVRTQFETTPTIGYDQNKWNQYSYYLQIDNQQLIDFWTLYNRQLLHLMQHIPEEALQRLCRHTDQDWTLDFIINDYVVHLEHHLKQMVTY</sequence>
<dbReference type="InterPro" id="IPR024775">
    <property type="entry name" value="DinB-like"/>
</dbReference>
<proteinExistence type="predicted"/>
<evidence type="ECO:0000259" key="1">
    <source>
        <dbReference type="Pfam" id="PF12867"/>
    </source>
</evidence>
<gene>
    <name evidence="2" type="ORF">SAMN04488122_1222</name>
</gene>
<dbReference type="InterPro" id="IPR034660">
    <property type="entry name" value="DinB/YfiT-like"/>
</dbReference>
<evidence type="ECO:0000313" key="2">
    <source>
        <dbReference type="EMBL" id="SEW21899.1"/>
    </source>
</evidence>
<dbReference type="STRING" id="29529.SAMN04488122_1222"/>
<protein>
    <submittedName>
        <fullName evidence="2">DinB superfamily protein</fullName>
    </submittedName>
</protein>
<keyword evidence="3" id="KW-1185">Reference proteome</keyword>
<dbReference type="OrthoDB" id="9793216at2"/>
<dbReference type="SUPFAM" id="SSF109854">
    <property type="entry name" value="DinB/YfiT-like putative metalloenzymes"/>
    <property type="match status" value="1"/>
</dbReference>
<organism evidence="2 3">
    <name type="scientific">Chitinophaga arvensicola</name>
    <dbReference type="NCBI Taxonomy" id="29529"/>
    <lineage>
        <taxon>Bacteria</taxon>
        <taxon>Pseudomonadati</taxon>
        <taxon>Bacteroidota</taxon>
        <taxon>Chitinophagia</taxon>
        <taxon>Chitinophagales</taxon>
        <taxon>Chitinophagaceae</taxon>
        <taxon>Chitinophaga</taxon>
    </lineage>
</organism>